<dbReference type="Pfam" id="PF02983">
    <property type="entry name" value="Pro_Al_protease"/>
    <property type="match status" value="1"/>
</dbReference>
<dbReference type="Proteomes" id="UP001500483">
    <property type="component" value="Unassembled WGS sequence"/>
</dbReference>
<keyword evidence="4" id="KW-0378">Hydrolase</keyword>
<evidence type="ECO:0000256" key="4">
    <source>
        <dbReference type="ARBA" id="ARBA00022801"/>
    </source>
</evidence>
<keyword evidence="3 8" id="KW-0732">Signal</keyword>
<accession>A0ABP6RXE5</accession>
<dbReference type="InterPro" id="IPR004236">
    <property type="entry name" value="Pept_S1_alpha_lytic"/>
</dbReference>
<dbReference type="InterPro" id="IPR035070">
    <property type="entry name" value="Streptogrisin_prodomain"/>
</dbReference>
<dbReference type="PRINTS" id="PR00861">
    <property type="entry name" value="ALYTICPTASE"/>
</dbReference>
<dbReference type="Gene3D" id="2.40.10.10">
    <property type="entry name" value="Trypsin-like serine proteases"/>
    <property type="match status" value="2"/>
</dbReference>
<evidence type="ECO:0000259" key="9">
    <source>
        <dbReference type="Pfam" id="PF02983"/>
    </source>
</evidence>
<evidence type="ECO:0000313" key="10">
    <source>
        <dbReference type="EMBL" id="GAA3362654.1"/>
    </source>
</evidence>
<dbReference type="CDD" id="cd21112">
    <property type="entry name" value="alphaLP-like"/>
    <property type="match status" value="1"/>
</dbReference>
<dbReference type="RefSeq" id="WP_224961853.1">
    <property type="nucleotide sequence ID" value="NZ_BAAAYK010000038.1"/>
</dbReference>
<keyword evidence="7" id="KW-1015">Disulfide bond</keyword>
<dbReference type="InterPro" id="IPR009003">
    <property type="entry name" value="Peptidase_S1_PA"/>
</dbReference>
<evidence type="ECO:0000256" key="1">
    <source>
        <dbReference type="ARBA" id="ARBA00007664"/>
    </source>
</evidence>
<evidence type="ECO:0000313" key="11">
    <source>
        <dbReference type="Proteomes" id="UP001500483"/>
    </source>
</evidence>
<keyword evidence="5" id="KW-0720">Serine protease</keyword>
<keyword evidence="2" id="KW-0645">Protease</keyword>
<evidence type="ECO:0000256" key="6">
    <source>
        <dbReference type="ARBA" id="ARBA00023145"/>
    </source>
</evidence>
<protein>
    <submittedName>
        <fullName evidence="10">S1 family peptidase</fullName>
    </submittedName>
</protein>
<gene>
    <name evidence="10" type="ORF">GCM10020366_51450</name>
</gene>
<evidence type="ECO:0000256" key="7">
    <source>
        <dbReference type="ARBA" id="ARBA00023157"/>
    </source>
</evidence>
<evidence type="ECO:0000256" key="5">
    <source>
        <dbReference type="ARBA" id="ARBA00022825"/>
    </source>
</evidence>
<dbReference type="InterPro" id="IPR001316">
    <property type="entry name" value="Pept_S1A_streptogrisin"/>
</dbReference>
<sequence length="378" mass="38198">MSRKRTLRLASAALLVAGTATAAISPAVTASPLDPDLLAAVQRDLGLTEQQARTRLAQEDTARRLDETLSRSLGGSFGGAYFDAASGALVVGVTDAAKIAEVEEAGATARVVRHSSAELDAAVAALDRAEASAPASITGWYVDERANTVVVDVQAALRDAATDGYLAETTGNAPVRVDEVTEAPRTLYDLVGGDAYYMGGGRCSVGFPVRTSSGASGMVTAGHCGTRGTSASGYNQVALGSFQGSSFPGNDYAWVSANGNWTARGLVNMYNGSGRAVSGHSTAPTGSSVCRSGSTTGWHCGSVQALNQTVRYAEGSVSGLTQTNVCAEPGDSGGSFISGNSAQGMTSGGSGNCSSGGTTYFQPVGEALSAYGLSLVTN</sequence>
<keyword evidence="6" id="KW-0865">Zymogen</keyword>
<name>A0ABP6RXE5_9PSEU</name>
<dbReference type="Gene3D" id="3.30.300.50">
    <property type="match status" value="2"/>
</dbReference>
<comment type="similarity">
    <text evidence="1">Belongs to the peptidase S1 family.</text>
</comment>
<dbReference type="PIRSF" id="PIRSF001134">
    <property type="entry name" value="Streptogrisin"/>
    <property type="match status" value="1"/>
</dbReference>
<dbReference type="EMBL" id="BAAAYK010000038">
    <property type="protein sequence ID" value="GAA3362654.1"/>
    <property type="molecule type" value="Genomic_DNA"/>
</dbReference>
<dbReference type="InterPro" id="IPR043504">
    <property type="entry name" value="Peptidase_S1_PA_chymotrypsin"/>
</dbReference>
<organism evidence="10 11">
    <name type="scientific">Saccharopolyspora gregorii</name>
    <dbReference type="NCBI Taxonomy" id="33914"/>
    <lineage>
        <taxon>Bacteria</taxon>
        <taxon>Bacillati</taxon>
        <taxon>Actinomycetota</taxon>
        <taxon>Actinomycetes</taxon>
        <taxon>Pseudonocardiales</taxon>
        <taxon>Pseudonocardiaceae</taxon>
        <taxon>Saccharopolyspora</taxon>
    </lineage>
</organism>
<feature type="chain" id="PRO_5046101048" evidence="8">
    <location>
        <begin position="23"/>
        <end position="378"/>
    </location>
</feature>
<evidence type="ECO:0000256" key="2">
    <source>
        <dbReference type="ARBA" id="ARBA00022670"/>
    </source>
</evidence>
<feature type="signal peptide" evidence="8">
    <location>
        <begin position="1"/>
        <end position="22"/>
    </location>
</feature>
<feature type="domain" description="Peptidase S1A alpha-lytic prodomain" evidence="9">
    <location>
        <begin position="114"/>
        <end position="162"/>
    </location>
</feature>
<evidence type="ECO:0000256" key="3">
    <source>
        <dbReference type="ARBA" id="ARBA00022729"/>
    </source>
</evidence>
<keyword evidence="11" id="KW-1185">Reference proteome</keyword>
<reference evidence="11" key="1">
    <citation type="journal article" date="2019" name="Int. J. Syst. Evol. Microbiol.">
        <title>The Global Catalogue of Microorganisms (GCM) 10K type strain sequencing project: providing services to taxonomists for standard genome sequencing and annotation.</title>
        <authorList>
            <consortium name="The Broad Institute Genomics Platform"/>
            <consortium name="The Broad Institute Genome Sequencing Center for Infectious Disease"/>
            <person name="Wu L."/>
            <person name="Ma J."/>
        </authorList>
    </citation>
    <scope>NUCLEOTIDE SEQUENCE [LARGE SCALE GENOMIC DNA]</scope>
    <source>
        <strain evidence="11">JCM 9687</strain>
    </source>
</reference>
<dbReference type="SUPFAM" id="SSF50494">
    <property type="entry name" value="Trypsin-like serine proteases"/>
    <property type="match status" value="1"/>
</dbReference>
<comment type="caution">
    <text evidence="10">The sequence shown here is derived from an EMBL/GenBank/DDBJ whole genome shotgun (WGS) entry which is preliminary data.</text>
</comment>
<evidence type="ECO:0000256" key="8">
    <source>
        <dbReference type="SAM" id="SignalP"/>
    </source>
</evidence>
<proteinExistence type="inferred from homology"/>